<protein>
    <recommendedName>
        <fullName evidence="4">Endonuclease/exonuclease/phosphatase domain-containing protein</fullName>
    </recommendedName>
</protein>
<keyword evidence="3" id="KW-1185">Reference proteome</keyword>
<organism evidence="1">
    <name type="scientific">Capitella teleta</name>
    <name type="common">Polychaete worm</name>
    <dbReference type="NCBI Taxonomy" id="283909"/>
    <lineage>
        <taxon>Eukaryota</taxon>
        <taxon>Metazoa</taxon>
        <taxon>Spiralia</taxon>
        <taxon>Lophotrochozoa</taxon>
        <taxon>Annelida</taxon>
        <taxon>Polychaeta</taxon>
        <taxon>Sedentaria</taxon>
        <taxon>Scolecida</taxon>
        <taxon>Capitellidae</taxon>
        <taxon>Capitella</taxon>
    </lineage>
</organism>
<dbReference type="EMBL" id="AMQN01005554">
    <property type="status" value="NOT_ANNOTATED_CDS"/>
    <property type="molecule type" value="Genomic_DNA"/>
</dbReference>
<dbReference type="OrthoDB" id="10066052at2759"/>
<dbReference type="Proteomes" id="UP000014760">
    <property type="component" value="Unassembled WGS sequence"/>
</dbReference>
<evidence type="ECO:0008006" key="4">
    <source>
        <dbReference type="Google" id="ProtNLM"/>
    </source>
</evidence>
<dbReference type="EMBL" id="KB296270">
    <property type="protein sequence ID" value="ELU11972.1"/>
    <property type="molecule type" value="Genomic_DNA"/>
</dbReference>
<dbReference type="HOGENOM" id="CLU_776703_0_0_1"/>
<dbReference type="STRING" id="283909.R7V0C7"/>
<reference evidence="3" key="1">
    <citation type="submission" date="2012-12" db="EMBL/GenBank/DDBJ databases">
        <authorList>
            <person name="Hellsten U."/>
            <person name="Grimwood J."/>
            <person name="Chapman J.A."/>
            <person name="Shapiro H."/>
            <person name="Aerts A."/>
            <person name="Otillar R.P."/>
            <person name="Terry A.Y."/>
            <person name="Boore J.L."/>
            <person name="Simakov O."/>
            <person name="Marletaz F."/>
            <person name="Cho S.-J."/>
            <person name="Edsinger-Gonzales E."/>
            <person name="Havlak P."/>
            <person name="Kuo D.-H."/>
            <person name="Larsson T."/>
            <person name="Lv J."/>
            <person name="Arendt D."/>
            <person name="Savage R."/>
            <person name="Osoegawa K."/>
            <person name="de Jong P."/>
            <person name="Lindberg D.R."/>
            <person name="Seaver E.C."/>
            <person name="Weisblat D.A."/>
            <person name="Putnam N.H."/>
            <person name="Grigoriev I.V."/>
            <person name="Rokhsar D.S."/>
        </authorList>
    </citation>
    <scope>NUCLEOTIDE SEQUENCE</scope>
    <source>
        <strain evidence="3">I ESC-2004</strain>
    </source>
</reference>
<evidence type="ECO:0000313" key="1">
    <source>
        <dbReference type="EMBL" id="ELU11972.1"/>
    </source>
</evidence>
<proteinExistence type="predicted"/>
<evidence type="ECO:0000313" key="2">
    <source>
        <dbReference type="EnsemblMetazoa" id="CapteP216780"/>
    </source>
</evidence>
<dbReference type="OMA" id="RDICKHY"/>
<name>R7V0C7_CAPTE</name>
<gene>
    <name evidence="1" type="ORF">CAPTEDRAFT_216780</name>
</gene>
<dbReference type="AlphaFoldDB" id="R7V0C7"/>
<accession>R7V0C7</accession>
<sequence length="357" mass="40965">MLSGFLREIELLLSELHLDYTSMCVVGDFNIHVDKRHDLTSAALEQTLQGTSLHQVVFEPTHKHGDILDLVLVQEPERVSSLHADKHYGISDPSMVTFQLKLIPETSERPFLSGKALKHINMADLVHDKVRPKGDEQKGWYDGEIHEERQERRRLERKFEETELQVHFEMWKDLCTKVVRLIEQKMKAYFQNKLNGASWKEAFTLIDRLLAKDKTMTLPSEEPSVLVEKFSSFFRQKIAVIHATLDTHQDYPLIEADDSPCSCTLTNFNPVMENEIQRLILASLPKTCSLDPLPSSLLGVPDLLNKLSMDQHVGAATKAAYSNLRRIRQIRQHLTKDACAKIDLPFHWPVRKIVNDG</sequence>
<reference evidence="2" key="3">
    <citation type="submission" date="2015-06" db="UniProtKB">
        <authorList>
            <consortium name="EnsemblMetazoa"/>
        </authorList>
    </citation>
    <scope>IDENTIFICATION</scope>
</reference>
<evidence type="ECO:0000313" key="3">
    <source>
        <dbReference type="Proteomes" id="UP000014760"/>
    </source>
</evidence>
<dbReference type="EnsemblMetazoa" id="CapteT216780">
    <property type="protein sequence ID" value="CapteP216780"/>
    <property type="gene ID" value="CapteG216780"/>
</dbReference>
<reference evidence="1 3" key="2">
    <citation type="journal article" date="2013" name="Nature">
        <title>Insights into bilaterian evolution from three spiralian genomes.</title>
        <authorList>
            <person name="Simakov O."/>
            <person name="Marletaz F."/>
            <person name="Cho S.J."/>
            <person name="Edsinger-Gonzales E."/>
            <person name="Havlak P."/>
            <person name="Hellsten U."/>
            <person name="Kuo D.H."/>
            <person name="Larsson T."/>
            <person name="Lv J."/>
            <person name="Arendt D."/>
            <person name="Savage R."/>
            <person name="Osoegawa K."/>
            <person name="de Jong P."/>
            <person name="Grimwood J."/>
            <person name="Chapman J.A."/>
            <person name="Shapiro H."/>
            <person name="Aerts A."/>
            <person name="Otillar R.P."/>
            <person name="Terry A.Y."/>
            <person name="Boore J.L."/>
            <person name="Grigoriev I.V."/>
            <person name="Lindberg D.R."/>
            <person name="Seaver E.C."/>
            <person name="Weisblat D.A."/>
            <person name="Putnam N.H."/>
            <person name="Rokhsar D.S."/>
        </authorList>
    </citation>
    <scope>NUCLEOTIDE SEQUENCE</scope>
    <source>
        <strain evidence="1 3">I ESC-2004</strain>
    </source>
</reference>
<dbReference type="PANTHER" id="PTHR33776:SF3">
    <property type="entry name" value="PHD-TYPE DOMAIN-CONTAINING PROTEIN"/>
    <property type="match status" value="1"/>
</dbReference>
<dbReference type="PANTHER" id="PTHR33776">
    <property type="entry name" value="ENDO/EXONUCLEASE/PHOSPHATASE DOMAIN-CONTAINING PROTEIN"/>
    <property type="match status" value="1"/>
</dbReference>